<sequence length="145" mass="16817">MDALLENRKARMQYAIIETMEAGVVLTGAEVKSLRLKRGSLNEGFVKVLNGQAQLINVLIQQYDFTPGKTYDPTRTRPLLLHKKEIEKLDEYLHVKGLTAMPLMIGIKHRYIKVLIGIGKGKKQHERREELKRRDIEREVKRLIK</sequence>
<accession>A0A317JQ44</accession>
<dbReference type="HAMAP" id="MF_00023">
    <property type="entry name" value="SmpB"/>
    <property type="match status" value="1"/>
</dbReference>
<dbReference type="PANTHER" id="PTHR30308:SF2">
    <property type="entry name" value="SSRA-BINDING PROTEIN"/>
    <property type="match status" value="1"/>
</dbReference>
<dbReference type="Pfam" id="PF01668">
    <property type="entry name" value="SmpB"/>
    <property type="match status" value="1"/>
</dbReference>
<evidence type="ECO:0000313" key="4">
    <source>
        <dbReference type="EMBL" id="PWU23376.1"/>
    </source>
</evidence>
<dbReference type="NCBIfam" id="TIGR00086">
    <property type="entry name" value="smpB"/>
    <property type="match status" value="1"/>
</dbReference>
<keyword evidence="2 3" id="KW-0694">RNA-binding</keyword>
<dbReference type="Gene3D" id="2.40.280.10">
    <property type="match status" value="1"/>
</dbReference>
<reference evidence="4 5" key="1">
    <citation type="submission" date="2018-02" db="EMBL/GenBank/DDBJ databases">
        <title>Genomic Reconstructions from Amazon Rainforest and Pasture Soil Reveal Novel Insights into the Physiology of Candidate Phyla in Tropical Sites.</title>
        <authorList>
            <person name="Kroeger M.E."/>
            <person name="Delmont T."/>
            <person name="Eren A.M."/>
            <person name="Guo J."/>
            <person name="Meyer K.M."/>
            <person name="Khan K."/>
            <person name="Rodrigues J.L.M."/>
            <person name="Bohannan B.J.M."/>
            <person name="Tringe S."/>
            <person name="Borges C.D."/>
            <person name="Tiedje J."/>
            <person name="Tsai S.M."/>
            <person name="Nusslein K."/>
        </authorList>
    </citation>
    <scope>NUCLEOTIDE SEQUENCE [LARGE SCALE GENOMIC DNA]</scope>
    <source>
        <strain evidence="4">Amazon FNV 2010 28 9</strain>
    </source>
</reference>
<keyword evidence="1 3" id="KW-0963">Cytoplasm</keyword>
<dbReference type="GO" id="GO:0070930">
    <property type="term" value="P:trans-translation-dependent protein tagging"/>
    <property type="evidence" value="ECO:0007669"/>
    <property type="project" value="TreeGrafter"/>
</dbReference>
<dbReference type="GO" id="GO:0003723">
    <property type="term" value="F:RNA binding"/>
    <property type="evidence" value="ECO:0007669"/>
    <property type="project" value="UniProtKB-UniRule"/>
</dbReference>
<dbReference type="InterPro" id="IPR020081">
    <property type="entry name" value="SsrA-bd_prot_CS"/>
</dbReference>
<dbReference type="GO" id="GO:0005829">
    <property type="term" value="C:cytosol"/>
    <property type="evidence" value="ECO:0007669"/>
    <property type="project" value="TreeGrafter"/>
</dbReference>
<comment type="similarity">
    <text evidence="3">Belongs to the SmpB family.</text>
</comment>
<dbReference type="PROSITE" id="PS01317">
    <property type="entry name" value="SSRP"/>
    <property type="match status" value="1"/>
</dbReference>
<comment type="caution">
    <text evidence="4">The sequence shown here is derived from an EMBL/GenBank/DDBJ whole genome shotgun (WGS) entry which is preliminary data.</text>
</comment>
<dbReference type="InterPro" id="IPR023620">
    <property type="entry name" value="SmpB"/>
</dbReference>
<evidence type="ECO:0000313" key="5">
    <source>
        <dbReference type="Proteomes" id="UP000246104"/>
    </source>
</evidence>
<gene>
    <name evidence="3" type="primary">smpB</name>
    <name evidence="4" type="ORF">C5B42_03255</name>
</gene>
<dbReference type="GO" id="GO:0070929">
    <property type="term" value="P:trans-translation"/>
    <property type="evidence" value="ECO:0007669"/>
    <property type="project" value="UniProtKB-UniRule"/>
</dbReference>
<comment type="function">
    <text evidence="3">Required for rescue of stalled ribosomes mediated by trans-translation. Binds to transfer-messenger RNA (tmRNA), required for stable association of tmRNA with ribosomes. tmRNA and SmpB together mimic tRNA shape, replacing the anticodon stem-loop with SmpB. tmRNA is encoded by the ssrA gene; the 2 termini fold to resemble tRNA(Ala) and it encodes a 'tag peptide', a short internal open reading frame. During trans-translation Ala-aminoacylated tmRNA acts like a tRNA, entering the A-site of stalled ribosomes, displacing the stalled mRNA. The ribosome then switches to translate the ORF on the tmRNA; the nascent peptide is terminated with the 'tag peptide' encoded by the tmRNA and targeted for degradation. The ribosome is freed to recommence translation, which seems to be the essential function of trans-translation.</text>
</comment>
<name>A0A317JQ44_9BACT</name>
<evidence type="ECO:0000256" key="2">
    <source>
        <dbReference type="ARBA" id="ARBA00022884"/>
    </source>
</evidence>
<dbReference type="EMBL" id="PSRQ01000036">
    <property type="protein sequence ID" value="PWU23376.1"/>
    <property type="molecule type" value="Genomic_DNA"/>
</dbReference>
<organism evidence="4 5">
    <name type="scientific">Candidatus Cerribacteria bacterium 'Amazon FNV 2010 28 9'</name>
    <dbReference type="NCBI Taxonomy" id="2081795"/>
    <lineage>
        <taxon>Bacteria</taxon>
        <taxon>Candidatus Cerribacteria</taxon>
    </lineage>
</organism>
<dbReference type="InterPro" id="IPR000037">
    <property type="entry name" value="SsrA-bd_prot"/>
</dbReference>
<proteinExistence type="inferred from homology"/>
<dbReference type="CDD" id="cd09294">
    <property type="entry name" value="SmpB"/>
    <property type="match status" value="1"/>
</dbReference>
<evidence type="ECO:0000256" key="1">
    <source>
        <dbReference type="ARBA" id="ARBA00022490"/>
    </source>
</evidence>
<dbReference type="SUPFAM" id="SSF74982">
    <property type="entry name" value="Small protein B (SmpB)"/>
    <property type="match status" value="1"/>
</dbReference>
<dbReference type="NCBIfam" id="NF003843">
    <property type="entry name" value="PRK05422.1"/>
    <property type="match status" value="1"/>
</dbReference>
<protein>
    <recommendedName>
        <fullName evidence="3">SsrA-binding protein</fullName>
    </recommendedName>
    <alternativeName>
        <fullName evidence="3">Small protein B</fullName>
    </alternativeName>
</protein>
<dbReference type="PANTHER" id="PTHR30308">
    <property type="entry name" value="TMRNA-BINDING COMPONENT OF TRANS-TRANSLATION TAGGING COMPLEX"/>
    <property type="match status" value="1"/>
</dbReference>
<dbReference type="Proteomes" id="UP000246104">
    <property type="component" value="Unassembled WGS sequence"/>
</dbReference>
<evidence type="ECO:0000256" key="3">
    <source>
        <dbReference type="HAMAP-Rule" id="MF_00023"/>
    </source>
</evidence>
<comment type="subcellular location">
    <subcellularLocation>
        <location evidence="3">Cytoplasm</location>
    </subcellularLocation>
    <text evidence="3">The tmRNA-SmpB complex associates with stalled 70S ribosomes.</text>
</comment>
<dbReference type="AlphaFoldDB" id="A0A317JQ44"/>